<dbReference type="AlphaFoldDB" id="A0AAD5DKL3"/>
<name>A0AAD5DKL3_9CHLO</name>
<evidence type="ECO:0000256" key="1">
    <source>
        <dbReference type="ARBA" id="ARBA00022603"/>
    </source>
</evidence>
<gene>
    <name evidence="4" type="ORF">COHA_008112</name>
</gene>
<dbReference type="InterPro" id="IPR029026">
    <property type="entry name" value="tRNA_m1G_MTases_N"/>
</dbReference>
<reference evidence="4" key="1">
    <citation type="submission" date="2020-11" db="EMBL/GenBank/DDBJ databases">
        <title>Chlorella ohadii genome sequencing and assembly.</title>
        <authorList>
            <person name="Murik O."/>
            <person name="Treves H."/>
            <person name="Kedem I."/>
            <person name="Shotland Y."/>
            <person name="Kaplan A."/>
        </authorList>
    </citation>
    <scope>NUCLEOTIDE SEQUENCE</scope>
    <source>
        <strain evidence="4">1</strain>
    </source>
</reference>
<dbReference type="InterPro" id="IPR047182">
    <property type="entry name" value="MRM1"/>
</dbReference>
<evidence type="ECO:0000313" key="5">
    <source>
        <dbReference type="Proteomes" id="UP001205105"/>
    </source>
</evidence>
<evidence type="ECO:0000259" key="3">
    <source>
        <dbReference type="Pfam" id="PF00588"/>
    </source>
</evidence>
<dbReference type="GO" id="GO:0016435">
    <property type="term" value="F:rRNA (guanine) methyltransferase activity"/>
    <property type="evidence" value="ECO:0007669"/>
    <property type="project" value="TreeGrafter"/>
</dbReference>
<keyword evidence="1" id="KW-0489">Methyltransferase</keyword>
<organism evidence="4 5">
    <name type="scientific">Chlorella ohadii</name>
    <dbReference type="NCBI Taxonomy" id="2649997"/>
    <lineage>
        <taxon>Eukaryota</taxon>
        <taxon>Viridiplantae</taxon>
        <taxon>Chlorophyta</taxon>
        <taxon>core chlorophytes</taxon>
        <taxon>Trebouxiophyceae</taxon>
        <taxon>Chlorellales</taxon>
        <taxon>Chlorellaceae</taxon>
        <taxon>Chlorella clade</taxon>
        <taxon>Chlorella</taxon>
    </lineage>
</organism>
<dbReference type="PANTHER" id="PTHR46103">
    <property type="entry name" value="RRNA METHYLTRANSFERASE 1, MITOCHONDRIAL"/>
    <property type="match status" value="1"/>
</dbReference>
<accession>A0AAD5DKL3</accession>
<feature type="domain" description="tRNA/rRNA methyltransferase SpoU type" evidence="3">
    <location>
        <begin position="1"/>
        <end position="46"/>
    </location>
</feature>
<dbReference type="InterPro" id="IPR029028">
    <property type="entry name" value="Alpha/beta_knot_MTases"/>
</dbReference>
<comment type="caution">
    <text evidence="4">The sequence shown here is derived from an EMBL/GenBank/DDBJ whole genome shotgun (WGS) entry which is preliminary data.</text>
</comment>
<dbReference type="GO" id="GO:0003723">
    <property type="term" value="F:RNA binding"/>
    <property type="evidence" value="ECO:0007669"/>
    <property type="project" value="InterPro"/>
</dbReference>
<dbReference type="InterPro" id="IPR001537">
    <property type="entry name" value="SpoU_MeTrfase"/>
</dbReference>
<dbReference type="Proteomes" id="UP001205105">
    <property type="component" value="Unassembled WGS sequence"/>
</dbReference>
<sequence length="83" mass="8124">MGNEGYGLRGAVRRLCDATLQIEDSPGRHTLVDSLNVSVATGILLHRLLTAQQGGAAEAAAGGSAAAAEAAVAEAAAAGAPEL</sequence>
<evidence type="ECO:0000256" key="2">
    <source>
        <dbReference type="ARBA" id="ARBA00022679"/>
    </source>
</evidence>
<dbReference type="SUPFAM" id="SSF75217">
    <property type="entry name" value="alpha/beta knot"/>
    <property type="match status" value="1"/>
</dbReference>
<dbReference type="EMBL" id="JADXDR010000136">
    <property type="protein sequence ID" value="KAI7838104.1"/>
    <property type="molecule type" value="Genomic_DNA"/>
</dbReference>
<protein>
    <recommendedName>
        <fullName evidence="3">tRNA/rRNA methyltransferase SpoU type domain-containing protein</fullName>
    </recommendedName>
</protein>
<keyword evidence="2" id="KW-0808">Transferase</keyword>
<dbReference type="Pfam" id="PF00588">
    <property type="entry name" value="SpoU_methylase"/>
    <property type="match status" value="1"/>
</dbReference>
<proteinExistence type="predicted"/>
<evidence type="ECO:0000313" key="4">
    <source>
        <dbReference type="EMBL" id="KAI7838104.1"/>
    </source>
</evidence>
<dbReference type="Gene3D" id="3.40.1280.10">
    <property type="match status" value="1"/>
</dbReference>
<keyword evidence="5" id="KW-1185">Reference proteome</keyword>
<dbReference type="PANTHER" id="PTHR46103:SF1">
    <property type="entry name" value="RRNA METHYLTRANSFERASE 1, MITOCHONDRIAL"/>
    <property type="match status" value="1"/>
</dbReference>